<feature type="transmembrane region" description="Helical" evidence="2">
    <location>
        <begin position="235"/>
        <end position="255"/>
    </location>
</feature>
<keyword evidence="2" id="KW-0472">Membrane</keyword>
<evidence type="ECO:0000313" key="3">
    <source>
        <dbReference type="EMBL" id="KAF0312934.1"/>
    </source>
</evidence>
<reference evidence="3 4" key="1">
    <citation type="submission" date="2019-07" db="EMBL/GenBank/DDBJ databases">
        <title>Draft genome assembly of a fouling barnacle, Amphibalanus amphitrite (Darwin, 1854): The first reference genome for Thecostraca.</title>
        <authorList>
            <person name="Kim W."/>
        </authorList>
    </citation>
    <scope>NUCLEOTIDE SEQUENCE [LARGE SCALE GENOMIC DNA]</scope>
    <source>
        <strain evidence="3">SNU_AA5</strain>
        <tissue evidence="3">Soma without cirri and trophi</tissue>
    </source>
</reference>
<feature type="transmembrane region" description="Helical" evidence="2">
    <location>
        <begin position="267"/>
        <end position="286"/>
    </location>
</feature>
<dbReference type="SUPFAM" id="SSF81321">
    <property type="entry name" value="Family A G protein-coupled receptor-like"/>
    <property type="match status" value="1"/>
</dbReference>
<dbReference type="Gene3D" id="1.20.1070.10">
    <property type="entry name" value="Rhodopsin 7-helix transmembrane proteins"/>
    <property type="match status" value="1"/>
</dbReference>
<accession>A0A6A4XAA9</accession>
<name>A0A6A4XAA9_AMPAM</name>
<sequence length="381" mass="41285">MLYEGTKMVVGGLLAAIFAVPLVTVARHRTLWEEPMAMLAASLSLVSLICGLALAAAGLYDLVELQWADLCLAIQSAGIGAGVSMKMAYVTMAVDQFVAVVRPLQHYQVMERALRWLLGAVGLSGALMFAVGMVTGWLGLTTVAERMGATGNGTQVTAAYDGCRWENFSTHVANVTAETAIFTLALTATALFVYTGVVGWRTKVRLTRISRRQRCQPASRHHQSFMYNFKSFQRICLVLSLTLVLDVVGSLVRLADRWYSMPRLSGFIHQGRMLGFIFEGWAYGLLNAKMRAAYRSTLCRCRPRDVAGTPPAAPAPGNGGDPAPSGETARQRAARAAPAQRPPTAAHKVTPAPKVAADSPSHRRVSARHVLTRDTRDAWLT</sequence>
<dbReference type="EMBL" id="VIIS01000126">
    <property type="protein sequence ID" value="KAF0312934.1"/>
    <property type="molecule type" value="Genomic_DNA"/>
</dbReference>
<feature type="compositionally biased region" description="Low complexity" evidence="1">
    <location>
        <begin position="334"/>
        <end position="346"/>
    </location>
</feature>
<comment type="caution">
    <text evidence="3">The sequence shown here is derived from an EMBL/GenBank/DDBJ whole genome shotgun (WGS) entry which is preliminary data.</text>
</comment>
<feature type="transmembrane region" description="Helical" evidence="2">
    <location>
        <begin position="113"/>
        <end position="138"/>
    </location>
</feature>
<keyword evidence="2" id="KW-0812">Transmembrane</keyword>
<protein>
    <recommendedName>
        <fullName evidence="5">G-protein coupled receptors family 1 profile domain-containing protein</fullName>
    </recommendedName>
</protein>
<dbReference type="OrthoDB" id="6401205at2759"/>
<dbReference type="AlphaFoldDB" id="A0A6A4XAA9"/>
<gene>
    <name evidence="3" type="ORF">FJT64_001683</name>
</gene>
<evidence type="ECO:0000256" key="2">
    <source>
        <dbReference type="SAM" id="Phobius"/>
    </source>
</evidence>
<feature type="region of interest" description="Disordered" evidence="1">
    <location>
        <begin position="308"/>
        <end position="381"/>
    </location>
</feature>
<evidence type="ECO:0000256" key="1">
    <source>
        <dbReference type="SAM" id="MobiDB-lite"/>
    </source>
</evidence>
<evidence type="ECO:0000313" key="4">
    <source>
        <dbReference type="Proteomes" id="UP000440578"/>
    </source>
</evidence>
<feature type="transmembrane region" description="Helical" evidence="2">
    <location>
        <begin position="6"/>
        <end position="26"/>
    </location>
</feature>
<keyword evidence="4" id="KW-1185">Reference proteome</keyword>
<evidence type="ECO:0008006" key="5">
    <source>
        <dbReference type="Google" id="ProtNLM"/>
    </source>
</evidence>
<feature type="compositionally biased region" description="Basic and acidic residues" evidence="1">
    <location>
        <begin position="371"/>
        <end position="381"/>
    </location>
</feature>
<feature type="transmembrane region" description="Helical" evidence="2">
    <location>
        <begin position="38"/>
        <end position="60"/>
    </location>
</feature>
<dbReference type="Proteomes" id="UP000440578">
    <property type="component" value="Unassembled WGS sequence"/>
</dbReference>
<keyword evidence="2" id="KW-1133">Transmembrane helix</keyword>
<feature type="transmembrane region" description="Helical" evidence="2">
    <location>
        <begin position="180"/>
        <end position="202"/>
    </location>
</feature>
<organism evidence="3 4">
    <name type="scientific">Amphibalanus amphitrite</name>
    <name type="common">Striped barnacle</name>
    <name type="synonym">Balanus amphitrite</name>
    <dbReference type="NCBI Taxonomy" id="1232801"/>
    <lineage>
        <taxon>Eukaryota</taxon>
        <taxon>Metazoa</taxon>
        <taxon>Ecdysozoa</taxon>
        <taxon>Arthropoda</taxon>
        <taxon>Crustacea</taxon>
        <taxon>Multicrustacea</taxon>
        <taxon>Cirripedia</taxon>
        <taxon>Thoracica</taxon>
        <taxon>Thoracicalcarea</taxon>
        <taxon>Balanomorpha</taxon>
        <taxon>Balanoidea</taxon>
        <taxon>Balanidae</taxon>
        <taxon>Amphibalaninae</taxon>
        <taxon>Amphibalanus</taxon>
    </lineage>
</organism>
<proteinExistence type="predicted"/>